<dbReference type="OrthoDB" id="1364277at2"/>
<evidence type="ECO:0000313" key="3">
    <source>
        <dbReference type="Proteomes" id="UP000467305"/>
    </source>
</evidence>
<protein>
    <recommendedName>
        <fullName evidence="4">Lipoprotein</fullName>
    </recommendedName>
</protein>
<dbReference type="EMBL" id="WAAU01000003">
    <property type="protein sequence ID" value="KAB1160383.1"/>
    <property type="molecule type" value="Genomic_DNA"/>
</dbReference>
<comment type="caution">
    <text evidence="2">The sequence shown here is derived from an EMBL/GenBank/DDBJ whole genome shotgun (WGS) entry which is preliminary data.</text>
</comment>
<feature type="signal peptide" evidence="1">
    <location>
        <begin position="1"/>
        <end position="17"/>
    </location>
</feature>
<sequence length="163" mass="18546">MKLFGILILAFTFTQCASMKMDSNPPFSVKHATYTHITGGLPGNNSLDLIIEFTSEDSVNFEKVFFQNRITKAVIEKKQDKQYIAARYNTSTNQAKKDLTLHADPKEEHGNTAGAKSEKDFPFKLKENEAIVTYKVGTKIHYYKIENIKKGEKVFMPSVKPQY</sequence>
<proteinExistence type="predicted"/>
<reference evidence="2 3" key="1">
    <citation type="submission" date="2019-09" db="EMBL/GenBank/DDBJ databases">
        <authorList>
            <person name="Cao W.R."/>
        </authorList>
    </citation>
    <scope>NUCLEOTIDE SEQUENCE [LARGE SCALE GENOMIC DNA]</scope>
    <source>
        <strain evidence="3">a4</strain>
    </source>
</reference>
<accession>A0A7J5ARY4</accession>
<dbReference type="Proteomes" id="UP000467305">
    <property type="component" value="Unassembled WGS sequence"/>
</dbReference>
<gene>
    <name evidence="2" type="ORF">F7018_00475</name>
</gene>
<organism evidence="2 3">
    <name type="scientific">Tenacibaculum aiptasiae</name>
    <dbReference type="NCBI Taxonomy" id="426481"/>
    <lineage>
        <taxon>Bacteria</taxon>
        <taxon>Pseudomonadati</taxon>
        <taxon>Bacteroidota</taxon>
        <taxon>Flavobacteriia</taxon>
        <taxon>Flavobacteriales</taxon>
        <taxon>Flavobacteriaceae</taxon>
        <taxon>Tenacibaculum</taxon>
    </lineage>
</organism>
<evidence type="ECO:0008006" key="4">
    <source>
        <dbReference type="Google" id="ProtNLM"/>
    </source>
</evidence>
<dbReference type="AlphaFoldDB" id="A0A7J5ARY4"/>
<evidence type="ECO:0000256" key="1">
    <source>
        <dbReference type="SAM" id="SignalP"/>
    </source>
</evidence>
<keyword evidence="1" id="KW-0732">Signal</keyword>
<feature type="chain" id="PRO_5029714778" description="Lipoprotein" evidence="1">
    <location>
        <begin position="18"/>
        <end position="163"/>
    </location>
</feature>
<name>A0A7J5ARY4_9FLAO</name>
<evidence type="ECO:0000313" key="2">
    <source>
        <dbReference type="EMBL" id="KAB1160383.1"/>
    </source>
</evidence>
<dbReference type="RefSeq" id="WP_150898012.1">
    <property type="nucleotide sequence ID" value="NZ_WAAU01000003.1"/>
</dbReference>
<keyword evidence="3" id="KW-1185">Reference proteome</keyword>